<protein>
    <submittedName>
        <fullName evidence="1">Uncharacterized protein</fullName>
    </submittedName>
</protein>
<evidence type="ECO:0000313" key="1">
    <source>
        <dbReference type="EnsemblMetazoa" id="GPAI008164-PA"/>
    </source>
</evidence>
<reference evidence="2" key="1">
    <citation type="submission" date="2014-03" db="EMBL/GenBank/DDBJ databases">
        <authorList>
            <person name="Aksoy S."/>
            <person name="Warren W."/>
            <person name="Wilson R.K."/>
        </authorList>
    </citation>
    <scope>NUCLEOTIDE SEQUENCE [LARGE SCALE GENOMIC DNA]</scope>
    <source>
        <strain evidence="2">IAEA</strain>
    </source>
</reference>
<proteinExistence type="predicted"/>
<dbReference type="AlphaFoldDB" id="A0A1A9Z9Y4"/>
<organism evidence="1 2">
    <name type="scientific">Glossina pallidipes</name>
    <name type="common">Tsetse fly</name>
    <dbReference type="NCBI Taxonomy" id="7398"/>
    <lineage>
        <taxon>Eukaryota</taxon>
        <taxon>Metazoa</taxon>
        <taxon>Ecdysozoa</taxon>
        <taxon>Arthropoda</taxon>
        <taxon>Hexapoda</taxon>
        <taxon>Insecta</taxon>
        <taxon>Pterygota</taxon>
        <taxon>Neoptera</taxon>
        <taxon>Endopterygota</taxon>
        <taxon>Diptera</taxon>
        <taxon>Brachycera</taxon>
        <taxon>Muscomorpha</taxon>
        <taxon>Hippoboscoidea</taxon>
        <taxon>Glossinidae</taxon>
        <taxon>Glossina</taxon>
    </lineage>
</organism>
<keyword evidence="2" id="KW-1185">Reference proteome</keyword>
<reference evidence="1" key="2">
    <citation type="submission" date="2020-05" db="UniProtKB">
        <authorList>
            <consortium name="EnsemblMetazoa"/>
        </authorList>
    </citation>
    <scope>IDENTIFICATION</scope>
    <source>
        <strain evidence="1">IAEA</strain>
    </source>
</reference>
<evidence type="ECO:0000313" key="2">
    <source>
        <dbReference type="Proteomes" id="UP000092445"/>
    </source>
</evidence>
<dbReference type="Proteomes" id="UP000092445">
    <property type="component" value="Unassembled WGS sequence"/>
</dbReference>
<name>A0A1A9Z9Y4_GLOPL</name>
<dbReference type="VEuPathDB" id="VectorBase:GPAI008164"/>
<dbReference type="EnsemblMetazoa" id="GPAI008164-RA">
    <property type="protein sequence ID" value="GPAI008164-PA"/>
    <property type="gene ID" value="GPAI008164"/>
</dbReference>
<accession>A0A1A9Z9Y4</accession>
<sequence length="104" mass="11783">MAGAREISEIRILGWDAHGEAKVSNTLVKRIKLDDDNFTTTKSSVTLHKTTGTLCTTRYGVKTRRNIIIPLKPKYAMIPTESREEIQNTFRTAKHCCFIAKDND</sequence>